<dbReference type="InterPro" id="IPR036156">
    <property type="entry name" value="Beta-gal/glucu_dom_sf"/>
</dbReference>
<dbReference type="InterPro" id="IPR006102">
    <property type="entry name" value="Ig-like_GH2"/>
</dbReference>
<dbReference type="EMBL" id="SNRY01006123">
    <property type="protein sequence ID" value="KAA6313296.1"/>
    <property type="molecule type" value="Genomic_DNA"/>
</dbReference>
<dbReference type="PANTHER" id="PTHR42732">
    <property type="entry name" value="BETA-GALACTOSIDASE"/>
    <property type="match status" value="1"/>
</dbReference>
<feature type="domain" description="Glycoside hydrolase family 2 immunoglobulin-like beta-sandwich" evidence="3">
    <location>
        <begin position="112"/>
        <end position="219"/>
    </location>
</feature>
<organism evidence="5">
    <name type="scientific">termite gut metagenome</name>
    <dbReference type="NCBI Taxonomy" id="433724"/>
    <lineage>
        <taxon>unclassified sequences</taxon>
        <taxon>metagenomes</taxon>
        <taxon>organismal metagenomes</taxon>
    </lineage>
</organism>
<dbReference type="AlphaFoldDB" id="A0A5J4PUI1"/>
<accession>A0A5J4PUI1</accession>
<dbReference type="InterPro" id="IPR051913">
    <property type="entry name" value="GH2_Domain-Containing"/>
</dbReference>
<keyword evidence="1" id="KW-0378">Hydrolase</keyword>
<proteinExistence type="predicted"/>
<dbReference type="SUPFAM" id="SSF49303">
    <property type="entry name" value="beta-Galactosidase/glucuronidase domain"/>
    <property type="match status" value="1"/>
</dbReference>
<dbReference type="InterPro" id="IPR013783">
    <property type="entry name" value="Ig-like_fold"/>
</dbReference>
<evidence type="ECO:0000259" key="4">
    <source>
        <dbReference type="Pfam" id="PF22666"/>
    </source>
</evidence>
<dbReference type="SUPFAM" id="SSF49785">
    <property type="entry name" value="Galactose-binding domain-like"/>
    <property type="match status" value="1"/>
</dbReference>
<sequence length="261" mass="29257">SIDNKRLELTFDAVSKVAEVYINGTLAGSHIGMFGDFKVDGTKLLKPGKNLITVKVTRDFIKNIEDADKVVSVAVTVPVTNKMLNDIAHGFYQENPAGIWQPVNLVISDLIKIEDVYIKPTLTGANFEVTIKNYSGKKSIFDLSTEIIEDDTKNPFYSETPVKKVSLAADEEKVIKYTITGLKPRLWTPNHPNLYDFNFTIKTKKQPEKDRVSILSGLRTFEVKNGLFELNGVPYWLRGGNHTPFALAPNDLTLANTFYQL</sequence>
<dbReference type="GO" id="GO:0005975">
    <property type="term" value="P:carbohydrate metabolic process"/>
    <property type="evidence" value="ECO:0007669"/>
    <property type="project" value="InterPro"/>
</dbReference>
<reference evidence="5" key="1">
    <citation type="submission" date="2019-03" db="EMBL/GenBank/DDBJ databases">
        <title>Single cell metagenomics reveals metabolic interactions within the superorganism composed of flagellate Streblomastix strix and complex community of Bacteroidetes bacteria on its surface.</title>
        <authorList>
            <person name="Treitli S.C."/>
            <person name="Kolisko M."/>
            <person name="Husnik F."/>
            <person name="Keeling P."/>
            <person name="Hampl V."/>
        </authorList>
    </citation>
    <scope>NUCLEOTIDE SEQUENCE</scope>
    <source>
        <strain evidence="5">STM</strain>
    </source>
</reference>
<evidence type="ECO:0000256" key="2">
    <source>
        <dbReference type="ARBA" id="ARBA00023295"/>
    </source>
</evidence>
<evidence type="ECO:0000256" key="1">
    <source>
        <dbReference type="ARBA" id="ARBA00022801"/>
    </source>
</evidence>
<comment type="caution">
    <text evidence="5">The sequence shown here is derived from an EMBL/GenBank/DDBJ whole genome shotgun (WGS) entry which is preliminary data.</text>
</comment>
<dbReference type="GO" id="GO:0004553">
    <property type="term" value="F:hydrolase activity, hydrolyzing O-glycosyl compounds"/>
    <property type="evidence" value="ECO:0007669"/>
    <property type="project" value="InterPro"/>
</dbReference>
<dbReference type="SUPFAM" id="SSF51445">
    <property type="entry name" value="(Trans)glycosidases"/>
    <property type="match status" value="1"/>
</dbReference>
<dbReference type="InterPro" id="IPR008979">
    <property type="entry name" value="Galactose-bd-like_sf"/>
</dbReference>
<evidence type="ECO:0000313" key="5">
    <source>
        <dbReference type="EMBL" id="KAA6313296.1"/>
    </source>
</evidence>
<feature type="domain" description="Beta-mannosidase-like galactose-binding" evidence="4">
    <location>
        <begin position="4"/>
        <end position="69"/>
    </location>
</feature>
<protein>
    <submittedName>
        <fullName evidence="5">Uncharacterized protein</fullName>
    </submittedName>
</protein>
<dbReference type="PANTHER" id="PTHR42732:SF1">
    <property type="entry name" value="BETA-MANNOSIDASE"/>
    <property type="match status" value="1"/>
</dbReference>
<dbReference type="Gene3D" id="2.60.40.10">
    <property type="entry name" value="Immunoglobulins"/>
    <property type="match status" value="1"/>
</dbReference>
<gene>
    <name evidence="5" type="ORF">EZS27_035912</name>
</gene>
<keyword evidence="2" id="KW-0326">Glycosidase</keyword>
<feature type="non-terminal residue" evidence="5">
    <location>
        <position position="1"/>
    </location>
</feature>
<evidence type="ECO:0000259" key="3">
    <source>
        <dbReference type="Pfam" id="PF00703"/>
    </source>
</evidence>
<dbReference type="Pfam" id="PF00703">
    <property type="entry name" value="Glyco_hydro_2"/>
    <property type="match status" value="1"/>
</dbReference>
<dbReference type="Gene3D" id="2.60.120.260">
    <property type="entry name" value="Galactose-binding domain-like"/>
    <property type="match status" value="1"/>
</dbReference>
<dbReference type="InterPro" id="IPR054593">
    <property type="entry name" value="Beta-mannosidase-like_N2"/>
</dbReference>
<dbReference type="Pfam" id="PF22666">
    <property type="entry name" value="Glyco_hydro_2_N2"/>
    <property type="match status" value="1"/>
</dbReference>
<dbReference type="InterPro" id="IPR017853">
    <property type="entry name" value="GH"/>
</dbReference>
<name>A0A5J4PUI1_9ZZZZ</name>